<dbReference type="GO" id="GO:0005886">
    <property type="term" value="C:plasma membrane"/>
    <property type="evidence" value="ECO:0007669"/>
    <property type="project" value="UniProtKB-SubCell"/>
</dbReference>
<dbReference type="STRING" id="1399147.P618_200507"/>
<keyword evidence="5" id="KW-0472">Membrane</keyword>
<protein>
    <submittedName>
        <fullName evidence="8">Signal recognition particle receptor FtsY</fullName>
    </submittedName>
</protein>
<proteinExistence type="inferred from homology"/>
<comment type="similarity">
    <text evidence="2">Belongs to the GTP-binding SRP family.</text>
</comment>
<evidence type="ECO:0000256" key="1">
    <source>
        <dbReference type="ARBA" id="ARBA00004413"/>
    </source>
</evidence>
<evidence type="ECO:0000313" key="9">
    <source>
        <dbReference type="Proteomes" id="UP000019112"/>
    </source>
</evidence>
<evidence type="ECO:0000313" key="8">
    <source>
        <dbReference type="EMBL" id="ETZ07299.1"/>
    </source>
</evidence>
<name>W6TEN2_HOLOB</name>
<dbReference type="GO" id="GO:0003924">
    <property type="term" value="F:GTPase activity"/>
    <property type="evidence" value="ECO:0007669"/>
    <property type="project" value="TreeGrafter"/>
</dbReference>
<organism evidence="8 9">
    <name type="scientific">Holospora obtusa F1</name>
    <dbReference type="NCBI Taxonomy" id="1399147"/>
    <lineage>
        <taxon>Bacteria</taxon>
        <taxon>Pseudomonadati</taxon>
        <taxon>Pseudomonadota</taxon>
        <taxon>Alphaproteobacteria</taxon>
        <taxon>Holosporales</taxon>
        <taxon>Holosporaceae</taxon>
        <taxon>Holospora</taxon>
    </lineage>
</organism>
<evidence type="ECO:0000256" key="2">
    <source>
        <dbReference type="ARBA" id="ARBA00008531"/>
    </source>
</evidence>
<sequence length="316" mass="35549">MWKSIKKNICSKAQGLSEKIQAWFTKSSCQKEDLEELLLEADFGLDASMALVDYVERKRPKNWDQAVHVLSARLLELLSPYEARLDMEQASFDHPWVILALGVNGAGKTTVLGKLAHQWRHKSVRCIAGDTFRAGAQSQLEIWAQRANADMTKSQIFDTHSVASEKSSFQGNCYQDPGSVVYQGLKDAQDKKNSVILIDTAGRLPHRSDLMDELKKIYRVINKYYVTQPYTLKILLILDGTTGQHMTTQVASFQKILPLSGLIVNKMDGTARAGMLVSLTQTFKLPIYGIGVGEKLEDLWNFDAKLFSHDIFFSDQ</sequence>
<dbReference type="InterPro" id="IPR036225">
    <property type="entry name" value="SRP/SRP_N"/>
</dbReference>
<evidence type="ECO:0000259" key="7">
    <source>
        <dbReference type="SMART" id="SM00962"/>
    </source>
</evidence>
<evidence type="ECO:0000256" key="4">
    <source>
        <dbReference type="ARBA" id="ARBA00023134"/>
    </source>
</evidence>
<dbReference type="Pfam" id="PF00448">
    <property type="entry name" value="SRP54"/>
    <property type="match status" value="1"/>
</dbReference>
<dbReference type="InterPro" id="IPR000897">
    <property type="entry name" value="SRP54_GTPase_dom"/>
</dbReference>
<dbReference type="InterPro" id="IPR027417">
    <property type="entry name" value="P-loop_NTPase"/>
</dbReference>
<dbReference type="InterPro" id="IPR042101">
    <property type="entry name" value="SRP54_N_sf"/>
</dbReference>
<dbReference type="Gene3D" id="1.20.120.140">
    <property type="entry name" value="Signal recognition particle SRP54, nucleotide-binding domain"/>
    <property type="match status" value="1"/>
</dbReference>
<evidence type="ECO:0000256" key="3">
    <source>
        <dbReference type="ARBA" id="ARBA00022741"/>
    </source>
</evidence>
<dbReference type="eggNOG" id="COG0552">
    <property type="taxonomic scope" value="Bacteria"/>
</dbReference>
<dbReference type="PANTHER" id="PTHR43134:SF1">
    <property type="entry name" value="SIGNAL RECOGNITION PARTICLE RECEPTOR SUBUNIT ALPHA"/>
    <property type="match status" value="1"/>
</dbReference>
<keyword evidence="3" id="KW-0547">Nucleotide-binding</keyword>
<dbReference type="SUPFAM" id="SSF52540">
    <property type="entry name" value="P-loop containing nucleoside triphosphate hydrolases"/>
    <property type="match status" value="1"/>
</dbReference>
<dbReference type="SUPFAM" id="SSF47364">
    <property type="entry name" value="Domain of the SRP/SRP receptor G-proteins"/>
    <property type="match status" value="1"/>
</dbReference>
<dbReference type="SMART" id="SM00962">
    <property type="entry name" value="SRP54"/>
    <property type="match status" value="1"/>
</dbReference>
<dbReference type="EMBL" id="AWTR02000053">
    <property type="protein sequence ID" value="ETZ07299.1"/>
    <property type="molecule type" value="Genomic_DNA"/>
</dbReference>
<keyword evidence="4" id="KW-0342">GTP-binding</keyword>
<dbReference type="Gene3D" id="3.40.50.300">
    <property type="entry name" value="P-loop containing nucleotide triphosphate hydrolases"/>
    <property type="match status" value="1"/>
</dbReference>
<dbReference type="GO" id="GO:0006614">
    <property type="term" value="P:SRP-dependent cotranslational protein targeting to membrane"/>
    <property type="evidence" value="ECO:0007669"/>
    <property type="project" value="InterPro"/>
</dbReference>
<evidence type="ECO:0000256" key="5">
    <source>
        <dbReference type="ARBA" id="ARBA00023136"/>
    </source>
</evidence>
<comment type="caution">
    <text evidence="8">The sequence shown here is derived from an EMBL/GenBank/DDBJ whole genome shotgun (WGS) entry which is preliminary data.</text>
</comment>
<dbReference type="RefSeq" id="WP_021826908.1">
    <property type="nucleotide sequence ID" value="NZ_AWTR02000053.1"/>
</dbReference>
<keyword evidence="9" id="KW-1185">Reference proteome</keyword>
<reference evidence="8 9" key="1">
    <citation type="journal article" date="2014" name="FEMS Microbiol. Lett.">
        <title>Draft genome sequences of three Holospora species (Holospora obtusa, Holospora undulata, and Holospora elegans), endonuclear symbiotic bacteria of the ciliate Paramecium caudatum.</title>
        <authorList>
            <person name="Dohra H."/>
            <person name="Tanaka K."/>
            <person name="Suzuki T."/>
            <person name="Fujishima M."/>
            <person name="Suzuki H."/>
        </authorList>
    </citation>
    <scope>NUCLEOTIDE SEQUENCE [LARGE SCALE GENOMIC DNA]</scope>
    <source>
        <strain evidence="8 9">F1</strain>
    </source>
</reference>
<accession>W6TEN2</accession>
<dbReference type="AlphaFoldDB" id="W6TEN2"/>
<keyword evidence="6 8" id="KW-0675">Receptor</keyword>
<dbReference type="PANTHER" id="PTHR43134">
    <property type="entry name" value="SIGNAL RECOGNITION PARTICLE RECEPTOR SUBUNIT ALPHA"/>
    <property type="match status" value="1"/>
</dbReference>
<feature type="domain" description="SRP54-type proteins GTP-binding" evidence="7">
    <location>
        <begin position="95"/>
        <end position="313"/>
    </location>
</feature>
<dbReference type="GO" id="GO:0005047">
    <property type="term" value="F:signal recognition particle binding"/>
    <property type="evidence" value="ECO:0007669"/>
    <property type="project" value="TreeGrafter"/>
</dbReference>
<evidence type="ECO:0000256" key="6">
    <source>
        <dbReference type="ARBA" id="ARBA00023170"/>
    </source>
</evidence>
<dbReference type="GO" id="GO:0005525">
    <property type="term" value="F:GTP binding"/>
    <property type="evidence" value="ECO:0007669"/>
    <property type="project" value="UniProtKB-KW"/>
</dbReference>
<dbReference type="Proteomes" id="UP000019112">
    <property type="component" value="Unassembled WGS sequence"/>
</dbReference>
<comment type="subcellular location">
    <subcellularLocation>
        <location evidence="1">Cell membrane</location>
        <topology evidence="1">Peripheral membrane protein</topology>
        <orientation evidence="1">Cytoplasmic side</orientation>
    </subcellularLocation>
</comment>
<gene>
    <name evidence="8" type="ORF">P618_200507</name>
</gene>